<protein>
    <submittedName>
        <fullName evidence="1">Uncharacterized protein</fullName>
    </submittedName>
</protein>
<keyword evidence="2" id="KW-1185">Reference proteome</keyword>
<organism evidence="1 2">
    <name type="scientific">Puccinia graminis f. sp. tritici</name>
    <dbReference type="NCBI Taxonomy" id="56615"/>
    <lineage>
        <taxon>Eukaryota</taxon>
        <taxon>Fungi</taxon>
        <taxon>Dikarya</taxon>
        <taxon>Basidiomycota</taxon>
        <taxon>Pucciniomycotina</taxon>
        <taxon>Pucciniomycetes</taxon>
        <taxon>Pucciniales</taxon>
        <taxon>Pucciniaceae</taxon>
        <taxon>Puccinia</taxon>
    </lineage>
</organism>
<reference evidence="1 2" key="1">
    <citation type="submission" date="2019-05" db="EMBL/GenBank/DDBJ databases">
        <title>Emergence of the Ug99 lineage of the wheat stem rust pathogen through somatic hybridization.</title>
        <authorList>
            <person name="Li F."/>
            <person name="Upadhyaya N.M."/>
            <person name="Sperschneider J."/>
            <person name="Matny O."/>
            <person name="Nguyen-Phuc H."/>
            <person name="Mago R."/>
            <person name="Raley C."/>
            <person name="Miller M.E."/>
            <person name="Silverstein K.A.T."/>
            <person name="Henningsen E."/>
            <person name="Hirsch C.D."/>
            <person name="Visser B."/>
            <person name="Pretorius Z.A."/>
            <person name="Steffenson B.J."/>
            <person name="Schwessinger B."/>
            <person name="Dodds P.N."/>
            <person name="Figueroa M."/>
        </authorList>
    </citation>
    <scope>NUCLEOTIDE SEQUENCE [LARGE SCALE GENOMIC DNA]</scope>
    <source>
        <strain evidence="1">21-0</strain>
    </source>
</reference>
<accession>A0A5B0MD07</accession>
<evidence type="ECO:0000313" key="2">
    <source>
        <dbReference type="Proteomes" id="UP000324748"/>
    </source>
</evidence>
<comment type="caution">
    <text evidence="1">The sequence shown here is derived from an EMBL/GenBank/DDBJ whole genome shotgun (WGS) entry which is preliminary data.</text>
</comment>
<sequence length="149" mass="16494">MFPFVGRTDPPTAHYLNLLILQANKDSYSQRLPCANCPATSAYDVLHQASQLQQYKTSLTLDLATLEATSSKQLGPHFLIKLLSFLAIQDPQSKTVFQPKSSDVKLVAPAGIVCRWVSKRQDDDGNTPMKSCSLFIVFAIVIREGSIHE</sequence>
<name>A0A5B0MD07_PUCGR</name>
<dbReference type="EMBL" id="VSWC01000157">
    <property type="protein sequence ID" value="KAA1074542.1"/>
    <property type="molecule type" value="Genomic_DNA"/>
</dbReference>
<proteinExistence type="predicted"/>
<gene>
    <name evidence="1" type="ORF">PGT21_009466</name>
</gene>
<evidence type="ECO:0000313" key="1">
    <source>
        <dbReference type="EMBL" id="KAA1074542.1"/>
    </source>
</evidence>
<dbReference type="AlphaFoldDB" id="A0A5B0MD07"/>
<dbReference type="Proteomes" id="UP000324748">
    <property type="component" value="Unassembled WGS sequence"/>
</dbReference>